<organism evidence="1 2">
    <name type="scientific">Ceratotherium simum simum</name>
    <name type="common">Southern white rhinoceros</name>
    <dbReference type="NCBI Taxonomy" id="73337"/>
    <lineage>
        <taxon>Eukaryota</taxon>
        <taxon>Metazoa</taxon>
        <taxon>Chordata</taxon>
        <taxon>Craniata</taxon>
        <taxon>Vertebrata</taxon>
        <taxon>Euteleostomi</taxon>
        <taxon>Mammalia</taxon>
        <taxon>Eutheria</taxon>
        <taxon>Laurasiatheria</taxon>
        <taxon>Perissodactyla</taxon>
        <taxon>Rhinocerotidae</taxon>
        <taxon>Ceratotherium</taxon>
    </lineage>
</organism>
<name>A0ABM1CBT7_CERSS</name>
<proteinExistence type="predicted"/>
<dbReference type="RefSeq" id="XP_014637018.1">
    <property type="nucleotide sequence ID" value="XM_014781532.1"/>
</dbReference>
<dbReference type="Proteomes" id="UP000694910">
    <property type="component" value="Unplaced"/>
</dbReference>
<gene>
    <name evidence="2" type="primary">LOC106800639</name>
</gene>
<reference evidence="2" key="1">
    <citation type="submission" date="2025-08" db="UniProtKB">
        <authorList>
            <consortium name="RefSeq"/>
        </authorList>
    </citation>
    <scope>IDENTIFICATION</scope>
</reference>
<protein>
    <submittedName>
        <fullName evidence="2">Uncharacterized protein C5orf64 homolog</fullName>
    </submittedName>
</protein>
<evidence type="ECO:0000313" key="1">
    <source>
        <dbReference type="Proteomes" id="UP000694910"/>
    </source>
</evidence>
<keyword evidence="1" id="KW-1185">Reference proteome</keyword>
<sequence>MVKSKLEAVDSSGVFRKLISVQPPQLGRVNMHYSELPPLQWVYTEFKQSVGLAPKDLTTEVYFSLIKFRSHLPVVFYVKQYFEYPKWVGEYGSNKRQGRYEQRNGHSALLWSLEADHMDCIMGMLVSGFSGFYRDIGQEIEEREKSKVRA</sequence>
<accession>A0ABM1CBT7</accession>
<evidence type="ECO:0000313" key="2">
    <source>
        <dbReference type="RefSeq" id="XP_014637018.1"/>
    </source>
</evidence>
<dbReference type="GeneID" id="106800639"/>